<evidence type="ECO:0000313" key="6">
    <source>
        <dbReference type="EMBL" id="OWZ22982.1"/>
    </source>
</evidence>
<comment type="similarity">
    <text evidence="2 5">Belongs to the RxLR effector family.</text>
</comment>
<comment type="subcellular location">
    <subcellularLocation>
        <location evidence="1 5">Secreted</location>
    </subcellularLocation>
</comment>
<comment type="caution">
    <text evidence="6">The sequence shown here is derived from an EMBL/GenBank/DDBJ whole genome shotgun (WGS) entry which is preliminary data.</text>
</comment>
<dbReference type="Pfam" id="PF16810">
    <property type="entry name" value="RXLR"/>
    <property type="match status" value="1"/>
</dbReference>
<dbReference type="Proteomes" id="UP000198211">
    <property type="component" value="Unassembled WGS sequence"/>
</dbReference>
<keyword evidence="3 5" id="KW-0964">Secreted</keyword>
<comment type="domain">
    <text evidence="5">The RxLR-dEER motif acts to carry the protein into the host cell cytoplasm through binding to cell surface phosphatidylinositol-3-phosphate.</text>
</comment>
<dbReference type="AlphaFoldDB" id="A0A225WZZ0"/>
<comment type="function">
    <text evidence="5">Effector that suppresses plant defense responses during pathogen infection.</text>
</comment>
<dbReference type="InterPro" id="IPR031825">
    <property type="entry name" value="RXLR"/>
</dbReference>
<gene>
    <name evidence="6" type="ORF">PHMEG_0002225</name>
</gene>
<evidence type="ECO:0000256" key="3">
    <source>
        <dbReference type="ARBA" id="ARBA00022525"/>
    </source>
</evidence>
<feature type="signal peptide" evidence="5">
    <location>
        <begin position="1"/>
        <end position="20"/>
    </location>
</feature>
<evidence type="ECO:0000256" key="1">
    <source>
        <dbReference type="ARBA" id="ARBA00004613"/>
    </source>
</evidence>
<keyword evidence="7" id="KW-1185">Reference proteome</keyword>
<evidence type="ECO:0000313" key="7">
    <source>
        <dbReference type="Proteomes" id="UP000198211"/>
    </source>
</evidence>
<name>A0A225WZZ0_9STRA</name>
<accession>A0A225WZZ0</accession>
<keyword evidence="4 5" id="KW-0732">Signal</keyword>
<organism evidence="6 7">
    <name type="scientific">Phytophthora megakarya</name>
    <dbReference type="NCBI Taxonomy" id="4795"/>
    <lineage>
        <taxon>Eukaryota</taxon>
        <taxon>Sar</taxon>
        <taxon>Stramenopiles</taxon>
        <taxon>Oomycota</taxon>
        <taxon>Peronosporomycetes</taxon>
        <taxon>Peronosporales</taxon>
        <taxon>Peronosporaceae</taxon>
        <taxon>Phytophthora</taxon>
    </lineage>
</organism>
<evidence type="ECO:0000256" key="4">
    <source>
        <dbReference type="ARBA" id="ARBA00022729"/>
    </source>
</evidence>
<evidence type="ECO:0000256" key="2">
    <source>
        <dbReference type="ARBA" id="ARBA00010400"/>
    </source>
</evidence>
<proteinExistence type="inferred from homology"/>
<sequence length="225" mass="25286">MRFHCVVLLVAAAFGSSGNATTITADTRLSLRDQVVDTSPFPKSFRALRGRASPTDNEERGTTDAITKILLTSDDITKLTNGKLSSEALFQKLRLHEIVKKEDGIENMIEGLKRAMTQNPNLKQFGYYLSKTPTKNTIEELLPSLIFHYGDNVVAKMLFKAQLASEGEDKLVLQIMQGAQYLKWYKEQKTVEDIDVLLRVRHENDAYAQILREYGGVLDAFIKTG</sequence>
<feature type="chain" id="PRO_5044980299" description="RxLR effector protein" evidence="5">
    <location>
        <begin position="21"/>
        <end position="225"/>
    </location>
</feature>
<dbReference type="EMBL" id="NBNE01000094">
    <property type="protein sequence ID" value="OWZ22982.1"/>
    <property type="molecule type" value="Genomic_DNA"/>
</dbReference>
<reference evidence="7" key="1">
    <citation type="submission" date="2017-03" db="EMBL/GenBank/DDBJ databases">
        <title>Phytopthora megakarya and P. palmivora, two closely related causual agents of cacao black pod achieved similar genome size and gene model numbers by different mechanisms.</title>
        <authorList>
            <person name="Ali S."/>
            <person name="Shao J."/>
            <person name="Larry D.J."/>
            <person name="Kronmiller B."/>
            <person name="Shen D."/>
            <person name="Strem M.D."/>
            <person name="Melnick R.L."/>
            <person name="Guiltinan M.J."/>
            <person name="Tyler B.M."/>
            <person name="Meinhardt L.W."/>
            <person name="Bailey B.A."/>
        </authorList>
    </citation>
    <scope>NUCLEOTIDE SEQUENCE [LARGE SCALE GENOMIC DNA]</scope>
    <source>
        <strain evidence="7">zdho120</strain>
    </source>
</reference>
<evidence type="ECO:0000256" key="5">
    <source>
        <dbReference type="RuleBase" id="RU367124"/>
    </source>
</evidence>
<protein>
    <recommendedName>
        <fullName evidence="5">RxLR effector protein</fullName>
    </recommendedName>
</protein>